<accession>A0A9X6NI35</accession>
<dbReference type="Proteomes" id="UP000192578">
    <property type="component" value="Unassembled WGS sequence"/>
</dbReference>
<organism evidence="1 2">
    <name type="scientific">Hypsibius exemplaris</name>
    <name type="common">Freshwater tardigrade</name>
    <dbReference type="NCBI Taxonomy" id="2072580"/>
    <lineage>
        <taxon>Eukaryota</taxon>
        <taxon>Metazoa</taxon>
        <taxon>Ecdysozoa</taxon>
        <taxon>Tardigrada</taxon>
        <taxon>Eutardigrada</taxon>
        <taxon>Parachela</taxon>
        <taxon>Hypsibioidea</taxon>
        <taxon>Hypsibiidae</taxon>
        <taxon>Hypsibius</taxon>
    </lineage>
</organism>
<evidence type="ECO:0000313" key="2">
    <source>
        <dbReference type="Proteomes" id="UP000192578"/>
    </source>
</evidence>
<comment type="caution">
    <text evidence="1">The sequence shown here is derived from an EMBL/GenBank/DDBJ whole genome shotgun (WGS) entry which is preliminary data.</text>
</comment>
<gene>
    <name evidence="1" type="ORF">BV898_18879</name>
</gene>
<proteinExistence type="predicted"/>
<sequence length="105" mass="11791">MPAVVRLLSGGATAPPCDWPAGLEKTSDDVRLIQAYENHTLEYRERLLRRHLGITEALLKDKDNEMFTASADDFPDFPPGRILEMQKMAKKVARYAEVVSDCAKV</sequence>
<name>A0A9X6NI35_HYPEX</name>
<keyword evidence="2" id="KW-1185">Reference proteome</keyword>
<evidence type="ECO:0000313" key="1">
    <source>
        <dbReference type="EMBL" id="OWA54477.1"/>
    </source>
</evidence>
<protein>
    <submittedName>
        <fullName evidence="1">Uncharacterized protein</fullName>
    </submittedName>
</protein>
<dbReference type="AlphaFoldDB" id="A0A9X6NI35"/>
<dbReference type="EMBL" id="MTYJ01000410">
    <property type="protein sequence ID" value="OWA54477.1"/>
    <property type="molecule type" value="Genomic_DNA"/>
</dbReference>
<reference evidence="2" key="1">
    <citation type="submission" date="2017-01" db="EMBL/GenBank/DDBJ databases">
        <title>Comparative genomics of anhydrobiosis in the tardigrade Hypsibius dujardini.</title>
        <authorList>
            <person name="Yoshida Y."/>
            <person name="Koutsovoulos G."/>
            <person name="Laetsch D."/>
            <person name="Stevens L."/>
            <person name="Kumar S."/>
            <person name="Horikawa D."/>
            <person name="Ishino K."/>
            <person name="Komine S."/>
            <person name="Tomita M."/>
            <person name="Blaxter M."/>
            <person name="Arakawa K."/>
        </authorList>
    </citation>
    <scope>NUCLEOTIDE SEQUENCE [LARGE SCALE GENOMIC DNA]</scope>
    <source>
        <strain evidence="2">Z151</strain>
    </source>
</reference>